<name>A0A484F955_COLOR</name>
<dbReference type="GO" id="GO:0005634">
    <property type="term" value="C:nucleus"/>
    <property type="evidence" value="ECO:0007669"/>
    <property type="project" value="TreeGrafter"/>
</dbReference>
<dbReference type="Proteomes" id="UP000014480">
    <property type="component" value="Unassembled WGS sequence"/>
</dbReference>
<dbReference type="GO" id="GO:0008270">
    <property type="term" value="F:zinc ion binding"/>
    <property type="evidence" value="ECO:0007669"/>
    <property type="project" value="InterPro"/>
</dbReference>
<keyword evidence="2" id="KW-0805">Transcription regulation</keyword>
<dbReference type="CDD" id="cd00067">
    <property type="entry name" value="GAL4"/>
    <property type="match status" value="1"/>
</dbReference>
<keyword evidence="4" id="KW-0804">Transcription</keyword>
<dbReference type="AlphaFoldDB" id="A0A484F955"/>
<accession>A0A484F955</accession>
<evidence type="ECO:0000256" key="4">
    <source>
        <dbReference type="ARBA" id="ARBA00023163"/>
    </source>
</evidence>
<keyword evidence="8" id="KW-1185">Reference proteome</keyword>
<dbReference type="STRING" id="1213857.A0A484F955"/>
<dbReference type="GO" id="GO:0000978">
    <property type="term" value="F:RNA polymerase II cis-regulatory region sequence-specific DNA binding"/>
    <property type="evidence" value="ECO:0007669"/>
    <property type="project" value="TreeGrafter"/>
</dbReference>
<dbReference type="InterPro" id="IPR007219">
    <property type="entry name" value="XnlR_reg_dom"/>
</dbReference>
<dbReference type="GO" id="GO:0000435">
    <property type="term" value="P:positive regulation of transcription from RNA polymerase II promoter by galactose"/>
    <property type="evidence" value="ECO:0007669"/>
    <property type="project" value="TreeGrafter"/>
</dbReference>
<comment type="caution">
    <text evidence="7">The sequence shown here is derived from an EMBL/GenBank/DDBJ whole genome shotgun (WGS) entry which is preliminary data.</text>
</comment>
<evidence type="ECO:0000256" key="2">
    <source>
        <dbReference type="ARBA" id="ARBA00023015"/>
    </source>
</evidence>
<dbReference type="GO" id="GO:0000981">
    <property type="term" value="F:DNA-binding transcription factor activity, RNA polymerase II-specific"/>
    <property type="evidence" value="ECO:0007669"/>
    <property type="project" value="InterPro"/>
</dbReference>
<dbReference type="SUPFAM" id="SSF57701">
    <property type="entry name" value="Zn2/Cys6 DNA-binding domain"/>
    <property type="match status" value="1"/>
</dbReference>
<reference evidence="8" key="2">
    <citation type="journal article" date="2019" name="Mol. Plant Microbe Interact.">
        <title>Genome sequence resources for four phytopathogenic fungi from the Colletotrichum orbiculare species complex.</title>
        <authorList>
            <person name="Gan P."/>
            <person name="Tsushima A."/>
            <person name="Narusaka M."/>
            <person name="Narusaka Y."/>
            <person name="Takano Y."/>
            <person name="Kubo Y."/>
            <person name="Shirasu K."/>
        </authorList>
    </citation>
    <scope>GENOME REANNOTATION</scope>
    <source>
        <strain evidence="8">104-T / ATCC 96160 / CBS 514.97 / LARS 414 / MAFF 240422</strain>
    </source>
</reference>
<dbReference type="GO" id="GO:0006351">
    <property type="term" value="P:DNA-templated transcription"/>
    <property type="evidence" value="ECO:0007669"/>
    <property type="project" value="InterPro"/>
</dbReference>
<evidence type="ECO:0000256" key="5">
    <source>
        <dbReference type="ARBA" id="ARBA00023242"/>
    </source>
</evidence>
<reference evidence="8" key="1">
    <citation type="journal article" date="2013" name="New Phytol.">
        <title>Comparative genomic and transcriptomic analyses reveal the hemibiotrophic stage shift of Colletotrichum fungi.</title>
        <authorList>
            <person name="Gan P."/>
            <person name="Ikeda K."/>
            <person name="Irieda H."/>
            <person name="Narusaka M."/>
            <person name="O'Connell R.J."/>
            <person name="Narusaka Y."/>
            <person name="Takano Y."/>
            <person name="Kubo Y."/>
            <person name="Shirasu K."/>
        </authorList>
    </citation>
    <scope>NUCLEOTIDE SEQUENCE [LARGE SCALE GENOMIC DNA]</scope>
    <source>
        <strain evidence="8">104-T / ATCC 96160 / CBS 514.97 / LARS 414 / MAFF 240422</strain>
    </source>
</reference>
<evidence type="ECO:0000313" key="8">
    <source>
        <dbReference type="Proteomes" id="UP000014480"/>
    </source>
</evidence>
<keyword evidence="1" id="KW-0479">Metal-binding</keyword>
<dbReference type="CDD" id="cd12148">
    <property type="entry name" value="fungal_TF_MHR"/>
    <property type="match status" value="1"/>
</dbReference>
<dbReference type="Pfam" id="PF04082">
    <property type="entry name" value="Fungal_trans"/>
    <property type="match status" value="1"/>
</dbReference>
<evidence type="ECO:0000259" key="6">
    <source>
        <dbReference type="PROSITE" id="PS50048"/>
    </source>
</evidence>
<sequence length="749" mass="82951">MENNTPPTTTAVRKRKRIPIACSSCRGRKSRCDGARPSCSACVEQAINCVYAASSGPSNALVPKQYLEQVENRLADVEEEISHLRRLVPAVSNNKQHSIGFRSVSSPQETIFESPFGEESLRVEEGSAPGVSPDATDGVGTIEFTNDETCAYFGPSSNIAFTRIIRRTLSHLRHDLYKDQHPESNLLPARGPEQHVLAISRSQSPFSDSFDPRKLEKPAEACRLPPEPEITRLIRQFFSDTGLLFPYVHEESFFKAYENFRSCGFKGARHSWLALLNMIMAMATSTASSDRLGLNDRQSVSEVYYRRAKALSMGQMMTVANLEVVQVMLLMSQYLQGSQRSIQTWAIHGVAVKAALELGLHSELALQRNGPLEREVRTRTWYGCVMLDRTLSMTFGRPPIIPQTYIRTSLPRHLIQEPGGPEASRWSKVEGSTLFWNLSITLYSVMTAVIDELYETNIASSVTAPLSNTVATVIHVNQKLARWQAALPPSMALVDAAEVYQPTGSAMALKFRVILTLRYHNIHILSHRPILDRCLQALDGSVDVTQESTTLQQGWYLSKEACLQSAESIVRLIAACKSFSEKRPTISFLGAWWFSLYFTFNAALTIVAIKIIEQSYSPPTFEPGYTTSSDQIDEILRNAVNCIAGLDRQNQMVDKCAKFTATLIMMVQSLQASRDAASGNITCAPIVNIAPPNGDVSQNGSMMHNGGMDEAFTDLMGFLPSNFNDFSSTGAPYAMSELMGDLATGDLFW</sequence>
<dbReference type="OrthoDB" id="3364175at2759"/>
<gene>
    <name evidence="7" type="ORF">Cob_v013009</name>
</gene>
<dbReference type="PROSITE" id="PS50048">
    <property type="entry name" value="ZN2_CY6_FUNGAL_2"/>
    <property type="match status" value="1"/>
</dbReference>
<dbReference type="Gene3D" id="4.10.240.10">
    <property type="entry name" value="Zn(2)-C6 fungal-type DNA-binding domain"/>
    <property type="match status" value="1"/>
</dbReference>
<evidence type="ECO:0000256" key="3">
    <source>
        <dbReference type="ARBA" id="ARBA00023125"/>
    </source>
</evidence>
<dbReference type="PANTHER" id="PTHR47424:SF3">
    <property type="entry name" value="REGULATORY PROTEIN GAL4"/>
    <property type="match status" value="1"/>
</dbReference>
<keyword evidence="3" id="KW-0238">DNA-binding</keyword>
<evidence type="ECO:0000313" key="7">
    <source>
        <dbReference type="EMBL" id="TDZ14081.1"/>
    </source>
</evidence>
<dbReference type="InterPro" id="IPR001138">
    <property type="entry name" value="Zn2Cys6_DnaBD"/>
</dbReference>
<dbReference type="PANTHER" id="PTHR47424">
    <property type="entry name" value="REGULATORY PROTEIN GAL4"/>
    <property type="match status" value="1"/>
</dbReference>
<dbReference type="SMART" id="SM00066">
    <property type="entry name" value="GAL4"/>
    <property type="match status" value="1"/>
</dbReference>
<keyword evidence="5" id="KW-0539">Nucleus</keyword>
<protein>
    <submittedName>
        <fullName evidence="7">Transcriptional regulatory protein</fullName>
    </submittedName>
</protein>
<dbReference type="Pfam" id="PF00172">
    <property type="entry name" value="Zn_clus"/>
    <property type="match status" value="1"/>
</dbReference>
<dbReference type="InterPro" id="IPR051127">
    <property type="entry name" value="Fungal_SecMet_Regulators"/>
</dbReference>
<feature type="domain" description="Zn(2)-C6 fungal-type" evidence="6">
    <location>
        <begin position="21"/>
        <end position="51"/>
    </location>
</feature>
<dbReference type="InterPro" id="IPR036864">
    <property type="entry name" value="Zn2-C6_fun-type_DNA-bd_sf"/>
</dbReference>
<organism evidence="7 8">
    <name type="scientific">Colletotrichum orbiculare (strain 104-T / ATCC 96160 / CBS 514.97 / LARS 414 / MAFF 240422)</name>
    <name type="common">Cucumber anthracnose fungus</name>
    <name type="synonym">Colletotrichum lagenarium</name>
    <dbReference type="NCBI Taxonomy" id="1213857"/>
    <lineage>
        <taxon>Eukaryota</taxon>
        <taxon>Fungi</taxon>
        <taxon>Dikarya</taxon>
        <taxon>Ascomycota</taxon>
        <taxon>Pezizomycotina</taxon>
        <taxon>Sordariomycetes</taxon>
        <taxon>Hypocreomycetidae</taxon>
        <taxon>Glomerellales</taxon>
        <taxon>Glomerellaceae</taxon>
        <taxon>Colletotrichum</taxon>
        <taxon>Colletotrichum orbiculare species complex</taxon>
    </lineage>
</organism>
<evidence type="ECO:0000256" key="1">
    <source>
        <dbReference type="ARBA" id="ARBA00022723"/>
    </source>
</evidence>
<proteinExistence type="predicted"/>
<dbReference type="EMBL" id="AMCV02000058">
    <property type="protein sequence ID" value="TDZ14081.1"/>
    <property type="molecule type" value="Genomic_DNA"/>
</dbReference>
<dbReference type="PROSITE" id="PS00463">
    <property type="entry name" value="ZN2_CY6_FUNGAL_1"/>
    <property type="match status" value="1"/>
</dbReference>
<dbReference type="SMART" id="SM00906">
    <property type="entry name" value="Fungal_trans"/>
    <property type="match status" value="1"/>
</dbReference>